<dbReference type="SMART" id="SM00512">
    <property type="entry name" value="Skp1"/>
    <property type="match status" value="1"/>
</dbReference>
<sequence length="116" mass="13359">MASETEYVTLVSSDDYSFVVLRSSAIKSPAIKRMLDPAYGFAESKTNTCHFENINGLVLEKVCEYFYYYQKHKDSKDVADMDFPIELSLELVMAADYLDSTVPFEENSKRRQDMLI</sequence>
<evidence type="ECO:0000256" key="5">
    <source>
        <dbReference type="ARBA" id="ARBA00045385"/>
    </source>
</evidence>
<proteinExistence type="inferred from homology"/>
<dbReference type="CDD" id="cd18321">
    <property type="entry name" value="BTB_POZ_EloC"/>
    <property type="match status" value="1"/>
</dbReference>
<reference evidence="7 8" key="1">
    <citation type="submission" date="2023-08" db="EMBL/GenBank/DDBJ databases">
        <title>Black Yeasts Isolated from many extreme environments.</title>
        <authorList>
            <person name="Coleine C."/>
            <person name="Stajich J.E."/>
            <person name="Selbmann L."/>
        </authorList>
    </citation>
    <scope>NUCLEOTIDE SEQUENCE [LARGE SCALE GENOMIC DNA]</scope>
    <source>
        <strain evidence="7 8">CCFEE 5935</strain>
    </source>
</reference>
<comment type="similarity">
    <text evidence="2">Belongs to the SKP1 family.</text>
</comment>
<gene>
    <name evidence="7" type="primary">ELC1</name>
    <name evidence="7" type="ORF">LTR77_009090</name>
</gene>
<organism evidence="7 8">
    <name type="scientific">Saxophila tyrrhenica</name>
    <dbReference type="NCBI Taxonomy" id="1690608"/>
    <lineage>
        <taxon>Eukaryota</taxon>
        <taxon>Fungi</taxon>
        <taxon>Dikarya</taxon>
        <taxon>Ascomycota</taxon>
        <taxon>Pezizomycotina</taxon>
        <taxon>Dothideomycetes</taxon>
        <taxon>Dothideomycetidae</taxon>
        <taxon>Mycosphaerellales</taxon>
        <taxon>Extremaceae</taxon>
        <taxon>Saxophila</taxon>
    </lineage>
</organism>
<feature type="domain" description="SKP1 component POZ" evidence="6">
    <location>
        <begin position="7"/>
        <end position="70"/>
    </location>
</feature>
<dbReference type="GeneID" id="89930422"/>
<dbReference type="SUPFAM" id="SSF54695">
    <property type="entry name" value="POZ domain"/>
    <property type="match status" value="1"/>
</dbReference>
<dbReference type="InterPro" id="IPR001232">
    <property type="entry name" value="SKP1-like"/>
</dbReference>
<dbReference type="Gene3D" id="3.30.710.10">
    <property type="entry name" value="Potassium Channel Kv1.1, Chain A"/>
    <property type="match status" value="1"/>
</dbReference>
<evidence type="ECO:0000256" key="3">
    <source>
        <dbReference type="ARBA" id="ARBA00021347"/>
    </source>
</evidence>
<keyword evidence="8" id="KW-1185">Reference proteome</keyword>
<dbReference type="PANTHER" id="PTHR20648">
    <property type="entry name" value="ELONGIN-C"/>
    <property type="match status" value="1"/>
</dbReference>
<comment type="subcellular location">
    <subcellularLocation>
        <location evidence="1">Nucleus</location>
    </subcellularLocation>
</comment>
<dbReference type="GO" id="GO:0005634">
    <property type="term" value="C:nucleus"/>
    <property type="evidence" value="ECO:0007669"/>
    <property type="project" value="UniProtKB-SubCell"/>
</dbReference>
<dbReference type="Proteomes" id="UP001337655">
    <property type="component" value="Unassembled WGS sequence"/>
</dbReference>
<dbReference type="EMBL" id="JAVRRT010000016">
    <property type="protein sequence ID" value="KAK5165561.1"/>
    <property type="molecule type" value="Genomic_DNA"/>
</dbReference>
<evidence type="ECO:0000256" key="4">
    <source>
        <dbReference type="ARBA" id="ARBA00023242"/>
    </source>
</evidence>
<dbReference type="AlphaFoldDB" id="A0AAV9P2X2"/>
<name>A0AAV9P2X2_9PEZI</name>
<comment type="function">
    <text evidence="5">Essential component of the SCF (SKP1-CUL1-F-box protein) E3 ubiquitin ligase complexes, which mediate the ubiquitination and subsequent proteasomal degradation of target proteins. Controls sulfur metabolite repression, probably by mediating the inactivation or degradation of the metR transcription factor.</text>
</comment>
<protein>
    <recommendedName>
        <fullName evidence="3">Elongin-C</fullName>
    </recommendedName>
</protein>
<accession>A0AAV9P2X2</accession>
<dbReference type="InterPro" id="IPR011333">
    <property type="entry name" value="SKP1/BTB/POZ_sf"/>
</dbReference>
<evidence type="ECO:0000256" key="2">
    <source>
        <dbReference type="ARBA" id="ARBA00009993"/>
    </source>
</evidence>
<evidence type="ECO:0000256" key="1">
    <source>
        <dbReference type="ARBA" id="ARBA00004123"/>
    </source>
</evidence>
<dbReference type="GO" id="GO:0006511">
    <property type="term" value="P:ubiquitin-dependent protein catabolic process"/>
    <property type="evidence" value="ECO:0007669"/>
    <property type="project" value="InterPro"/>
</dbReference>
<keyword evidence="4" id="KW-0539">Nucleus</keyword>
<dbReference type="Pfam" id="PF03931">
    <property type="entry name" value="Skp1_POZ"/>
    <property type="match status" value="1"/>
</dbReference>
<evidence type="ECO:0000259" key="6">
    <source>
        <dbReference type="Pfam" id="PF03931"/>
    </source>
</evidence>
<dbReference type="FunFam" id="3.30.710.10:FF:000035">
    <property type="entry name" value="Elongin C transcription elongation factor"/>
    <property type="match status" value="1"/>
</dbReference>
<dbReference type="InterPro" id="IPR016073">
    <property type="entry name" value="Skp1_comp_POZ"/>
</dbReference>
<evidence type="ECO:0000313" key="7">
    <source>
        <dbReference type="EMBL" id="KAK5165561.1"/>
    </source>
</evidence>
<dbReference type="RefSeq" id="XP_064655645.1">
    <property type="nucleotide sequence ID" value="XM_064806319.1"/>
</dbReference>
<comment type="caution">
    <text evidence="7">The sequence shown here is derived from an EMBL/GenBank/DDBJ whole genome shotgun (WGS) entry which is preliminary data.</text>
</comment>
<evidence type="ECO:0000313" key="8">
    <source>
        <dbReference type="Proteomes" id="UP001337655"/>
    </source>
</evidence>
<dbReference type="InterPro" id="IPR039948">
    <property type="entry name" value="ELC1"/>
</dbReference>